<dbReference type="PANTHER" id="PTHR43740:SF2">
    <property type="entry name" value="LEUCINE--TRNA LIGASE, MITOCHONDRIAL"/>
    <property type="match status" value="1"/>
</dbReference>
<dbReference type="EC" id="6.1.1.4" evidence="2"/>
<dbReference type="EMBL" id="HG805865">
    <property type="protein sequence ID" value="CDW53742.1"/>
    <property type="molecule type" value="Genomic_DNA"/>
</dbReference>
<dbReference type="SUPFAM" id="SSF52374">
    <property type="entry name" value="Nucleotidylyl transferase"/>
    <property type="match status" value="1"/>
</dbReference>
<proteinExistence type="inferred from homology"/>
<keyword evidence="5" id="KW-0067">ATP-binding</keyword>
<evidence type="ECO:0000259" key="8">
    <source>
        <dbReference type="Pfam" id="PF00133"/>
    </source>
</evidence>
<keyword evidence="3" id="KW-0436">Ligase</keyword>
<dbReference type="InterPro" id="IPR014729">
    <property type="entry name" value="Rossmann-like_a/b/a_fold"/>
</dbReference>
<gene>
    <name evidence="9" type="ORF">TTRE_0000200701</name>
</gene>
<evidence type="ECO:0000256" key="7">
    <source>
        <dbReference type="ARBA" id="ARBA00023146"/>
    </source>
</evidence>
<dbReference type="InterPro" id="IPR002302">
    <property type="entry name" value="Leu-tRNA-ligase"/>
</dbReference>
<dbReference type="GO" id="GO:0005739">
    <property type="term" value="C:mitochondrion"/>
    <property type="evidence" value="ECO:0007669"/>
    <property type="project" value="TreeGrafter"/>
</dbReference>
<dbReference type="Gene3D" id="3.40.50.620">
    <property type="entry name" value="HUPs"/>
    <property type="match status" value="1"/>
</dbReference>
<accession>A0A077Z001</accession>
<dbReference type="OrthoDB" id="15954at2759"/>
<evidence type="ECO:0000256" key="4">
    <source>
        <dbReference type="ARBA" id="ARBA00022741"/>
    </source>
</evidence>
<evidence type="ECO:0000313" key="9">
    <source>
        <dbReference type="EMBL" id="CDW53742.1"/>
    </source>
</evidence>
<evidence type="ECO:0000256" key="6">
    <source>
        <dbReference type="ARBA" id="ARBA00022917"/>
    </source>
</evidence>
<evidence type="ECO:0000313" key="10">
    <source>
        <dbReference type="Proteomes" id="UP000030665"/>
    </source>
</evidence>
<evidence type="ECO:0000256" key="5">
    <source>
        <dbReference type="ARBA" id="ARBA00022840"/>
    </source>
</evidence>
<name>A0A077Z001_TRITR</name>
<evidence type="ECO:0000256" key="1">
    <source>
        <dbReference type="ARBA" id="ARBA00005594"/>
    </source>
</evidence>
<dbReference type="GO" id="GO:0006429">
    <property type="term" value="P:leucyl-tRNA aminoacylation"/>
    <property type="evidence" value="ECO:0007669"/>
    <property type="project" value="InterPro"/>
</dbReference>
<dbReference type="AlphaFoldDB" id="A0A077Z001"/>
<reference evidence="9" key="1">
    <citation type="submission" date="2014-01" db="EMBL/GenBank/DDBJ databases">
        <authorList>
            <person name="Aslett M."/>
        </authorList>
    </citation>
    <scope>NUCLEOTIDE SEQUENCE</scope>
</reference>
<keyword evidence="7" id="KW-0030">Aminoacyl-tRNA synthetase</keyword>
<protein>
    <recommendedName>
        <fullName evidence="2">leucine--tRNA ligase</fullName>
        <ecNumber evidence="2">6.1.1.4</ecNumber>
    </recommendedName>
</protein>
<reference evidence="9" key="2">
    <citation type="submission" date="2014-03" db="EMBL/GenBank/DDBJ databases">
        <title>The whipworm genome and dual-species transcriptomics of an intimate host-pathogen interaction.</title>
        <authorList>
            <person name="Foth B.J."/>
            <person name="Tsai I.J."/>
            <person name="Reid A.J."/>
            <person name="Bancroft A.J."/>
            <person name="Nichol S."/>
            <person name="Tracey A."/>
            <person name="Holroyd N."/>
            <person name="Cotton J.A."/>
            <person name="Stanley E.J."/>
            <person name="Zarowiecki M."/>
            <person name="Liu J.Z."/>
            <person name="Huckvale T."/>
            <person name="Cooper P.J."/>
            <person name="Grencis R.K."/>
            <person name="Berriman M."/>
        </authorList>
    </citation>
    <scope>NUCLEOTIDE SEQUENCE [LARGE SCALE GENOMIC DNA]</scope>
</reference>
<keyword evidence="6" id="KW-0648">Protein biosynthesis</keyword>
<comment type="similarity">
    <text evidence="1">Belongs to the class-I aminoacyl-tRNA synthetase family.</text>
</comment>
<dbReference type="Pfam" id="PF00133">
    <property type="entry name" value="tRNA-synt_1"/>
    <property type="match status" value="1"/>
</dbReference>
<dbReference type="Proteomes" id="UP000030665">
    <property type="component" value="Unassembled WGS sequence"/>
</dbReference>
<dbReference type="GO" id="GO:0032543">
    <property type="term" value="P:mitochondrial translation"/>
    <property type="evidence" value="ECO:0007669"/>
    <property type="project" value="TreeGrafter"/>
</dbReference>
<evidence type="ECO:0000256" key="2">
    <source>
        <dbReference type="ARBA" id="ARBA00013164"/>
    </source>
</evidence>
<keyword evidence="4" id="KW-0547">Nucleotide-binding</keyword>
<dbReference type="PANTHER" id="PTHR43740">
    <property type="entry name" value="LEUCYL-TRNA SYNTHETASE"/>
    <property type="match status" value="1"/>
</dbReference>
<dbReference type="InterPro" id="IPR002300">
    <property type="entry name" value="aa-tRNA-synth_Ia"/>
</dbReference>
<dbReference type="STRING" id="36087.A0A077Z001"/>
<evidence type="ECO:0000256" key="3">
    <source>
        <dbReference type="ARBA" id="ARBA00022598"/>
    </source>
</evidence>
<sequence>MAVTEFPVPWLILGELYNALDEYTHWMDIADIQRHWIGPCEAYRFSFKLVLTICSSLRKEDGIDYGDFISIYVRKPADVLSGRLIIVRPQHILNVKGLSPNGYAFLDLNAWNPVTQRSLPIFVAADSCFLDSEDALLVASDDPSCQKYAKQYLTNEPGATSNLFKAFGKVFISWYSWYKQDLTENKRPIFLFLFGVPAITLDITALNNAVKKQLTDEQILNSAQMHRCDGYKTSRKLKDWVVSRQRLWGTPIPIVHCPRCGNLMSQMLDLEMLQISYIKTSSYREQHSLCKHKIYSC</sequence>
<dbReference type="GO" id="GO:0005524">
    <property type="term" value="F:ATP binding"/>
    <property type="evidence" value="ECO:0007669"/>
    <property type="project" value="UniProtKB-KW"/>
</dbReference>
<keyword evidence="10" id="KW-1185">Reference proteome</keyword>
<dbReference type="GO" id="GO:0004823">
    <property type="term" value="F:leucine-tRNA ligase activity"/>
    <property type="evidence" value="ECO:0007669"/>
    <property type="project" value="UniProtKB-EC"/>
</dbReference>
<organism evidence="9 10">
    <name type="scientific">Trichuris trichiura</name>
    <name type="common">Whipworm</name>
    <name type="synonym">Trichocephalus trichiurus</name>
    <dbReference type="NCBI Taxonomy" id="36087"/>
    <lineage>
        <taxon>Eukaryota</taxon>
        <taxon>Metazoa</taxon>
        <taxon>Ecdysozoa</taxon>
        <taxon>Nematoda</taxon>
        <taxon>Enoplea</taxon>
        <taxon>Dorylaimia</taxon>
        <taxon>Trichinellida</taxon>
        <taxon>Trichuridae</taxon>
        <taxon>Trichuris</taxon>
    </lineage>
</organism>
<feature type="domain" description="Aminoacyl-tRNA synthetase class Ia" evidence="8">
    <location>
        <begin position="206"/>
        <end position="265"/>
    </location>
</feature>